<evidence type="ECO:0000313" key="2">
    <source>
        <dbReference type="Proteomes" id="UP000299102"/>
    </source>
</evidence>
<name>A0A4C1X3E9_EUMVA</name>
<protein>
    <submittedName>
        <fullName evidence="1">Uncharacterized protein</fullName>
    </submittedName>
</protein>
<organism evidence="1 2">
    <name type="scientific">Eumeta variegata</name>
    <name type="common">Bagworm moth</name>
    <name type="synonym">Eumeta japonica</name>
    <dbReference type="NCBI Taxonomy" id="151549"/>
    <lineage>
        <taxon>Eukaryota</taxon>
        <taxon>Metazoa</taxon>
        <taxon>Ecdysozoa</taxon>
        <taxon>Arthropoda</taxon>
        <taxon>Hexapoda</taxon>
        <taxon>Insecta</taxon>
        <taxon>Pterygota</taxon>
        <taxon>Neoptera</taxon>
        <taxon>Endopterygota</taxon>
        <taxon>Lepidoptera</taxon>
        <taxon>Glossata</taxon>
        <taxon>Ditrysia</taxon>
        <taxon>Tineoidea</taxon>
        <taxon>Psychidae</taxon>
        <taxon>Oiketicinae</taxon>
        <taxon>Eumeta</taxon>
    </lineage>
</organism>
<dbReference type="EMBL" id="BGZK01000701">
    <property type="protein sequence ID" value="GBP56817.1"/>
    <property type="molecule type" value="Genomic_DNA"/>
</dbReference>
<accession>A0A4C1X3E9</accession>
<evidence type="ECO:0000313" key="1">
    <source>
        <dbReference type="EMBL" id="GBP56817.1"/>
    </source>
</evidence>
<gene>
    <name evidence="1" type="ORF">EVAR_91469_1</name>
</gene>
<sequence length="84" mass="9045">MTLAPRIETYGSDTPSRAALARLAARRTRPSAAGARAAAVGARARGTVYGESFEFANCLYYTGRGAEISQFYAYGMNKFNSLLL</sequence>
<dbReference type="Proteomes" id="UP000299102">
    <property type="component" value="Unassembled WGS sequence"/>
</dbReference>
<dbReference type="AlphaFoldDB" id="A0A4C1X3E9"/>
<keyword evidence="2" id="KW-1185">Reference proteome</keyword>
<proteinExistence type="predicted"/>
<comment type="caution">
    <text evidence="1">The sequence shown here is derived from an EMBL/GenBank/DDBJ whole genome shotgun (WGS) entry which is preliminary data.</text>
</comment>
<reference evidence="1 2" key="1">
    <citation type="journal article" date="2019" name="Commun. Biol.">
        <title>The bagworm genome reveals a unique fibroin gene that provides high tensile strength.</title>
        <authorList>
            <person name="Kono N."/>
            <person name="Nakamura H."/>
            <person name="Ohtoshi R."/>
            <person name="Tomita M."/>
            <person name="Numata K."/>
            <person name="Arakawa K."/>
        </authorList>
    </citation>
    <scope>NUCLEOTIDE SEQUENCE [LARGE SCALE GENOMIC DNA]</scope>
</reference>